<comment type="caution">
    <text evidence="3">The sequence shown here is derived from an EMBL/GenBank/DDBJ whole genome shotgun (WGS) entry which is preliminary data.</text>
</comment>
<evidence type="ECO:0000256" key="1">
    <source>
        <dbReference type="PROSITE-ProRule" id="PRU00473"/>
    </source>
</evidence>
<keyword evidence="1" id="KW-0472">Membrane</keyword>
<dbReference type="InterPro" id="IPR036737">
    <property type="entry name" value="OmpA-like_sf"/>
</dbReference>
<dbReference type="Proteomes" id="UP000777265">
    <property type="component" value="Unassembled WGS sequence"/>
</dbReference>
<proteinExistence type="predicted"/>
<organism evidence="3 4">
    <name type="scientific">Syntrophorhabdus aromaticivorans</name>
    <dbReference type="NCBI Taxonomy" id="328301"/>
    <lineage>
        <taxon>Bacteria</taxon>
        <taxon>Pseudomonadati</taxon>
        <taxon>Thermodesulfobacteriota</taxon>
        <taxon>Syntrophorhabdia</taxon>
        <taxon>Syntrophorhabdales</taxon>
        <taxon>Syntrophorhabdaceae</taxon>
        <taxon>Syntrophorhabdus</taxon>
    </lineage>
</organism>
<dbReference type="PROSITE" id="PS51123">
    <property type="entry name" value="OMPA_2"/>
    <property type="match status" value="1"/>
</dbReference>
<dbReference type="InterPro" id="IPR006665">
    <property type="entry name" value="OmpA-like"/>
</dbReference>
<dbReference type="AlphaFoldDB" id="A0A971M5X0"/>
<reference evidence="3" key="2">
    <citation type="submission" date="2020-01" db="EMBL/GenBank/DDBJ databases">
        <authorList>
            <person name="Campanaro S."/>
        </authorList>
    </citation>
    <scope>NUCLEOTIDE SEQUENCE</scope>
    <source>
        <strain evidence="3">AS06rmzACSIP_7</strain>
    </source>
</reference>
<dbReference type="Pfam" id="PF00691">
    <property type="entry name" value="OmpA"/>
    <property type="match status" value="1"/>
</dbReference>
<gene>
    <name evidence="3" type="ORF">GXY80_09565</name>
</gene>
<sequence>MSQDKSNTMFSNSFVDLMTSLAVIFILLLCASLNNAQGERQTTRNSVLVEMKNALKEFTAGGIEVKTDPKDPLGLLVLVPEDLLAFRLDRADISAAGDVFLRSFIPKLSAVVCSPRFSKEVNSIIVEGHTDSTGTDRHNWDLSQKRSMSVVRASLNILDDRGMREEKAAFLQLLSATGRGSAEIVRDTAGVENPSMSRRVIFKLRFRSVEQMPVLETLGTARG</sequence>
<feature type="domain" description="OmpA-like" evidence="2">
    <location>
        <begin position="73"/>
        <end position="208"/>
    </location>
</feature>
<dbReference type="Gene3D" id="3.30.1330.60">
    <property type="entry name" value="OmpA-like domain"/>
    <property type="match status" value="1"/>
</dbReference>
<reference evidence="3" key="1">
    <citation type="journal article" date="2020" name="Biotechnol. Biofuels">
        <title>New insights from the biogas microbiome by comprehensive genome-resolved metagenomics of nearly 1600 species originating from multiple anaerobic digesters.</title>
        <authorList>
            <person name="Campanaro S."/>
            <person name="Treu L."/>
            <person name="Rodriguez-R L.M."/>
            <person name="Kovalovszki A."/>
            <person name="Ziels R.M."/>
            <person name="Maus I."/>
            <person name="Zhu X."/>
            <person name="Kougias P.G."/>
            <person name="Basile A."/>
            <person name="Luo G."/>
            <person name="Schluter A."/>
            <person name="Konstantinidis K.T."/>
            <person name="Angelidaki I."/>
        </authorList>
    </citation>
    <scope>NUCLEOTIDE SEQUENCE</scope>
    <source>
        <strain evidence="3">AS06rmzACSIP_7</strain>
    </source>
</reference>
<evidence type="ECO:0000259" key="2">
    <source>
        <dbReference type="PROSITE" id="PS51123"/>
    </source>
</evidence>
<dbReference type="EMBL" id="JAAYEE010000163">
    <property type="protein sequence ID" value="NLW35711.1"/>
    <property type="molecule type" value="Genomic_DNA"/>
</dbReference>
<evidence type="ECO:0000313" key="4">
    <source>
        <dbReference type="Proteomes" id="UP000777265"/>
    </source>
</evidence>
<accession>A0A971M5X0</accession>
<dbReference type="SUPFAM" id="SSF103088">
    <property type="entry name" value="OmpA-like"/>
    <property type="match status" value="1"/>
</dbReference>
<name>A0A971M5X0_9BACT</name>
<dbReference type="GO" id="GO:0016020">
    <property type="term" value="C:membrane"/>
    <property type="evidence" value="ECO:0007669"/>
    <property type="project" value="UniProtKB-UniRule"/>
</dbReference>
<protein>
    <submittedName>
        <fullName evidence="3">OmpA family protein</fullName>
    </submittedName>
</protein>
<evidence type="ECO:0000313" key="3">
    <source>
        <dbReference type="EMBL" id="NLW35711.1"/>
    </source>
</evidence>
<dbReference type="CDD" id="cd07185">
    <property type="entry name" value="OmpA_C-like"/>
    <property type="match status" value="1"/>
</dbReference>